<keyword evidence="3" id="KW-1185">Reference proteome</keyword>
<feature type="transmembrane region" description="Helical" evidence="1">
    <location>
        <begin position="44"/>
        <end position="65"/>
    </location>
</feature>
<dbReference type="AlphaFoldDB" id="A0A839JUM5"/>
<gene>
    <name evidence="2" type="ORF">H0486_00555</name>
</gene>
<dbReference type="InterPro" id="IPR010387">
    <property type="entry name" value="QueT"/>
</dbReference>
<accession>A0A839JUM5</accession>
<evidence type="ECO:0000313" key="2">
    <source>
        <dbReference type="EMBL" id="MBB2181385.1"/>
    </source>
</evidence>
<dbReference type="Pfam" id="PF06177">
    <property type="entry name" value="QueT"/>
    <property type="match status" value="1"/>
</dbReference>
<dbReference type="Proteomes" id="UP000574276">
    <property type="component" value="Unassembled WGS sequence"/>
</dbReference>
<proteinExistence type="predicted"/>
<reference evidence="2 3" key="1">
    <citation type="submission" date="2020-07" db="EMBL/GenBank/DDBJ databases">
        <title>Characterization and genome sequencing of isolate MD1, a novel member within the family Lachnospiraceae.</title>
        <authorList>
            <person name="Rettenmaier R."/>
            <person name="Di Bello L."/>
            <person name="Zinser C."/>
            <person name="Scheitz K."/>
            <person name="Liebl W."/>
            <person name="Zverlov V."/>
        </authorList>
    </citation>
    <scope>NUCLEOTIDE SEQUENCE [LARGE SCALE GENOMIC DNA]</scope>
    <source>
        <strain evidence="2 3">MD1</strain>
    </source>
</reference>
<dbReference type="PIRSF" id="PIRSF031501">
    <property type="entry name" value="QueT"/>
    <property type="match status" value="1"/>
</dbReference>
<feature type="transmembrane region" description="Helical" evidence="1">
    <location>
        <begin position="71"/>
        <end position="89"/>
    </location>
</feature>
<dbReference type="PANTHER" id="PTHR40044:SF1">
    <property type="entry name" value="INTEGRAL MEMBRANE PROTEIN"/>
    <property type="match status" value="1"/>
</dbReference>
<dbReference type="RefSeq" id="WP_228351164.1">
    <property type="nucleotide sequence ID" value="NZ_JACEGA010000001.1"/>
</dbReference>
<dbReference type="PANTHER" id="PTHR40044">
    <property type="entry name" value="INTEGRAL MEMBRANE PROTEIN-RELATED"/>
    <property type="match status" value="1"/>
</dbReference>
<keyword evidence="1" id="KW-1133">Transmembrane helix</keyword>
<organism evidence="2 3">
    <name type="scientific">Variimorphobacter saccharofermentans</name>
    <dbReference type="NCBI Taxonomy" id="2755051"/>
    <lineage>
        <taxon>Bacteria</taxon>
        <taxon>Bacillati</taxon>
        <taxon>Bacillota</taxon>
        <taxon>Clostridia</taxon>
        <taxon>Lachnospirales</taxon>
        <taxon>Lachnospiraceae</taxon>
        <taxon>Variimorphobacter</taxon>
    </lineage>
</organism>
<evidence type="ECO:0000313" key="3">
    <source>
        <dbReference type="Proteomes" id="UP000574276"/>
    </source>
</evidence>
<feature type="transmembrane region" description="Helical" evidence="1">
    <location>
        <begin position="96"/>
        <end position="118"/>
    </location>
</feature>
<protein>
    <submittedName>
        <fullName evidence="2">QueT transporter family protein</fullName>
    </submittedName>
</protein>
<evidence type="ECO:0000256" key="1">
    <source>
        <dbReference type="SAM" id="Phobius"/>
    </source>
</evidence>
<keyword evidence="1" id="KW-0472">Membrane</keyword>
<comment type="caution">
    <text evidence="2">The sequence shown here is derived from an EMBL/GenBank/DDBJ whole genome shotgun (WGS) entry which is preliminary data.</text>
</comment>
<feature type="transmembrane region" description="Helical" evidence="1">
    <location>
        <begin position="124"/>
        <end position="150"/>
    </location>
</feature>
<sequence>MNNKKTLFITQAAIIAALYTVLVLIFSFSSFGPVQFRIAEALTILPYFTPAAIPGVTIGCFLSAVITGADALDMIFGSLATLIAAVLSYQLRNKKYMVPIPPIIANAIVVPFVLRYAYGEAQPIYLMMLSVGAGQIVSAGILGTLLLMALDKVKHIVFKNDDYK</sequence>
<name>A0A839JUM5_9FIRM</name>
<feature type="transmembrane region" description="Helical" evidence="1">
    <location>
        <begin position="12"/>
        <end position="32"/>
    </location>
</feature>
<dbReference type="EMBL" id="JACEGA010000001">
    <property type="protein sequence ID" value="MBB2181385.1"/>
    <property type="molecule type" value="Genomic_DNA"/>
</dbReference>
<keyword evidence="1" id="KW-0812">Transmembrane</keyword>